<sequence>MLQKLAATSHILGLRLSTVMTGNISQVDWSCKRFVIQDRHDELTRPPRQGSKPPPTQLQPSPRAGLSSSLKTFPSQDEGYPSCHVQIFHFPVTRRYDSDVGQRRSFDRICHKQQQDPHLKAALRCTPNAEQYVPHWHTSPTMRGPTSHAAAVSQRMRVPKHQWWKLKTSRAALIPRTTLNPSCFSNVSPFLAYPDLV</sequence>
<dbReference type="InParanoid" id="A0A194XPM1"/>
<dbReference type="RefSeq" id="XP_018076042.1">
    <property type="nucleotide sequence ID" value="XM_018214211.1"/>
</dbReference>
<dbReference type="AlphaFoldDB" id="A0A194XPM1"/>
<name>A0A194XPM1_MOLSC</name>
<organism evidence="2 3">
    <name type="scientific">Mollisia scopiformis</name>
    <name type="common">Conifer needle endophyte fungus</name>
    <name type="synonym">Phialocephala scopiformis</name>
    <dbReference type="NCBI Taxonomy" id="149040"/>
    <lineage>
        <taxon>Eukaryota</taxon>
        <taxon>Fungi</taxon>
        <taxon>Dikarya</taxon>
        <taxon>Ascomycota</taxon>
        <taxon>Pezizomycotina</taxon>
        <taxon>Leotiomycetes</taxon>
        <taxon>Helotiales</taxon>
        <taxon>Mollisiaceae</taxon>
        <taxon>Mollisia</taxon>
    </lineage>
</organism>
<evidence type="ECO:0000313" key="2">
    <source>
        <dbReference type="EMBL" id="KUJ21687.1"/>
    </source>
</evidence>
<keyword evidence="3" id="KW-1185">Reference proteome</keyword>
<feature type="compositionally biased region" description="Polar residues" evidence="1">
    <location>
        <begin position="66"/>
        <end position="75"/>
    </location>
</feature>
<dbReference type="Proteomes" id="UP000070700">
    <property type="component" value="Unassembled WGS sequence"/>
</dbReference>
<dbReference type="GeneID" id="28823937"/>
<evidence type="ECO:0000313" key="3">
    <source>
        <dbReference type="Proteomes" id="UP000070700"/>
    </source>
</evidence>
<dbReference type="EMBL" id="KQ947407">
    <property type="protein sequence ID" value="KUJ21687.1"/>
    <property type="molecule type" value="Genomic_DNA"/>
</dbReference>
<accession>A0A194XPM1</accession>
<protein>
    <submittedName>
        <fullName evidence="2">Uncharacterized protein</fullName>
    </submittedName>
</protein>
<gene>
    <name evidence="2" type="ORF">LY89DRAFT_681119</name>
</gene>
<proteinExistence type="predicted"/>
<dbReference type="KEGG" id="psco:LY89DRAFT_681119"/>
<feature type="region of interest" description="Disordered" evidence="1">
    <location>
        <begin position="43"/>
        <end position="78"/>
    </location>
</feature>
<reference evidence="2 3" key="1">
    <citation type="submission" date="2015-10" db="EMBL/GenBank/DDBJ databases">
        <title>Full genome of DAOMC 229536 Phialocephala scopiformis, a fungal endophyte of spruce producing the potent anti-insectan compound rugulosin.</title>
        <authorList>
            <consortium name="DOE Joint Genome Institute"/>
            <person name="Walker A.K."/>
            <person name="Frasz S.L."/>
            <person name="Seifert K.A."/>
            <person name="Miller J.D."/>
            <person name="Mondo S.J."/>
            <person name="Labutti K."/>
            <person name="Lipzen A."/>
            <person name="Dockter R."/>
            <person name="Kennedy M."/>
            <person name="Grigoriev I.V."/>
            <person name="Spatafora J.W."/>
        </authorList>
    </citation>
    <scope>NUCLEOTIDE SEQUENCE [LARGE SCALE GENOMIC DNA]</scope>
    <source>
        <strain evidence="2 3">CBS 120377</strain>
    </source>
</reference>
<evidence type="ECO:0000256" key="1">
    <source>
        <dbReference type="SAM" id="MobiDB-lite"/>
    </source>
</evidence>